<reference evidence="2 3" key="1">
    <citation type="submission" date="2024-09" db="EMBL/GenBank/DDBJ databases">
        <authorList>
            <person name="Sun Q."/>
            <person name="Mori K."/>
        </authorList>
    </citation>
    <scope>NUCLEOTIDE SEQUENCE [LARGE SCALE GENOMIC DNA]</scope>
    <source>
        <strain evidence="2 3">CCM 4839</strain>
    </source>
</reference>
<dbReference type="GO" id="GO:0016787">
    <property type="term" value="F:hydrolase activity"/>
    <property type="evidence" value="ECO:0007669"/>
    <property type="project" value="UniProtKB-KW"/>
</dbReference>
<name>A0ABV6J339_9BACL</name>
<dbReference type="EMBL" id="JBHLVF010000006">
    <property type="protein sequence ID" value="MFC0390212.1"/>
    <property type="molecule type" value="Genomic_DNA"/>
</dbReference>
<protein>
    <submittedName>
        <fullName evidence="2">Alpha/beta hydrolase</fullName>
    </submittedName>
</protein>
<accession>A0ABV6J339</accession>
<organism evidence="2 3">
    <name type="scientific">Paenibacillus mendelii</name>
    <dbReference type="NCBI Taxonomy" id="206163"/>
    <lineage>
        <taxon>Bacteria</taxon>
        <taxon>Bacillati</taxon>
        <taxon>Bacillota</taxon>
        <taxon>Bacilli</taxon>
        <taxon>Bacillales</taxon>
        <taxon>Paenibacillaceae</taxon>
        <taxon>Paenibacillus</taxon>
    </lineage>
</organism>
<feature type="domain" description="Serine aminopeptidase S33" evidence="1">
    <location>
        <begin position="81"/>
        <end position="174"/>
    </location>
</feature>
<dbReference type="SUPFAM" id="SSF53474">
    <property type="entry name" value="alpha/beta-Hydrolases"/>
    <property type="match status" value="1"/>
</dbReference>
<evidence type="ECO:0000259" key="1">
    <source>
        <dbReference type="Pfam" id="PF12146"/>
    </source>
</evidence>
<keyword evidence="3" id="KW-1185">Reference proteome</keyword>
<dbReference type="InterPro" id="IPR052920">
    <property type="entry name" value="DNA-binding_regulatory"/>
</dbReference>
<keyword evidence="2" id="KW-0378">Hydrolase</keyword>
<dbReference type="PANTHER" id="PTHR43358">
    <property type="entry name" value="ALPHA/BETA-HYDROLASE"/>
    <property type="match status" value="1"/>
</dbReference>
<sequence>MLGWAIAITLLLLAGIGYKLSGLVIHIRTYKDDDIYKFESHAGTLIQKDIDRLPHEEVTIQSSYGYKLRGWFFPAMQDQGKAVVLVHGVTSSLIGTLKYMEIFRRRGFHVLAYDHRRHGKSGGPTTTYGFFEKHDLQSSIDWLFERCGSTCTIGVLGESMGAATALQHAAIDKRAAFYIVDCPYSDLTEQLKYRLKEDFRMPPFPLMQIAEFFVWLRSGLRFRQVSPLRDVAEADTPILFIHGDADRYIPMEMTLQLYEAKSGFKRLHLMSGADHAQSLRTNRVEYDRVVGDFLMELGLAGEVDTVERTGAAKHEDVQLYHYGDEWTAAPEAQLLS</sequence>
<comment type="caution">
    <text evidence="2">The sequence shown here is derived from an EMBL/GenBank/DDBJ whole genome shotgun (WGS) entry which is preliminary data.</text>
</comment>
<dbReference type="RefSeq" id="WP_204820895.1">
    <property type="nucleotide sequence ID" value="NZ_JANHOF010000003.1"/>
</dbReference>
<proteinExistence type="predicted"/>
<dbReference type="Proteomes" id="UP001589818">
    <property type="component" value="Unassembled WGS sequence"/>
</dbReference>
<evidence type="ECO:0000313" key="3">
    <source>
        <dbReference type="Proteomes" id="UP001589818"/>
    </source>
</evidence>
<dbReference type="Gene3D" id="3.40.50.1820">
    <property type="entry name" value="alpha/beta hydrolase"/>
    <property type="match status" value="1"/>
</dbReference>
<gene>
    <name evidence="2" type="ORF">ACFFJ8_02360</name>
</gene>
<dbReference type="PANTHER" id="PTHR43358:SF5">
    <property type="entry name" value="EXPORTED PROTEIN"/>
    <property type="match status" value="1"/>
</dbReference>
<dbReference type="InterPro" id="IPR022742">
    <property type="entry name" value="Hydrolase_4"/>
</dbReference>
<evidence type="ECO:0000313" key="2">
    <source>
        <dbReference type="EMBL" id="MFC0390212.1"/>
    </source>
</evidence>
<dbReference type="InterPro" id="IPR029058">
    <property type="entry name" value="AB_hydrolase_fold"/>
</dbReference>
<dbReference type="Pfam" id="PF12146">
    <property type="entry name" value="Hydrolase_4"/>
    <property type="match status" value="1"/>
</dbReference>